<sequence length="387" mass="45062">MEFFETLQDHSGVKLSILEQYTIPWMRKIILNRYGAKKCLIIDGFSGKGRYEDGSPGSPLILIKNAMDFYDQAVGNNWDEPQIYIYLNEYDPDNFNELKQNISGLGFDTPDDEHFTHDDYKSILIKIENSTFEDFMTDLLADIKEGASLIPSFCFVDPFGFSTTPFELFKTFLRNNNSELLLNFIYEETNRFIRHPNAKIQRQISENLGLINLEDLIAKINDKTPLERKQVIIETYTNNILNETNAFFVRNFELKKNGRTKMILFYMTQNINGLELIKNVMWKHDETGTYTYNDRQQFTQLNFEEILLHDKENHIKTLSEQIAAHFSGKRNISIQTIEDFTTVNTIYPLPNFLRPALKLLEKDSVIDNIRGRSGKSGYPPKCVIDFN</sequence>
<gene>
    <name evidence="1" type="ORF">AWH48_12270</name>
</gene>
<protein>
    <recommendedName>
        <fullName evidence="3">Three-Cys-motif partner protein TcmP</fullName>
    </recommendedName>
</protein>
<dbReference type="Proteomes" id="UP000077271">
    <property type="component" value="Unassembled WGS sequence"/>
</dbReference>
<evidence type="ECO:0008006" key="3">
    <source>
        <dbReference type="Google" id="ProtNLM"/>
    </source>
</evidence>
<dbReference type="EMBL" id="LQWZ01000036">
    <property type="protein sequence ID" value="OAH53124.1"/>
    <property type="molecule type" value="Genomic_DNA"/>
</dbReference>
<evidence type="ECO:0000313" key="1">
    <source>
        <dbReference type="EMBL" id="OAH53124.1"/>
    </source>
</evidence>
<dbReference type="InterPro" id="IPR031009">
    <property type="entry name" value="Tcm_partner"/>
</dbReference>
<accession>A0A177KJ24</accession>
<dbReference type="OrthoDB" id="275124at2"/>
<organism evidence="1 2">
    <name type="scientific">Domibacillus aminovorans</name>
    <dbReference type="NCBI Taxonomy" id="29332"/>
    <lineage>
        <taxon>Bacteria</taxon>
        <taxon>Bacillati</taxon>
        <taxon>Bacillota</taxon>
        <taxon>Bacilli</taxon>
        <taxon>Bacillales</taxon>
        <taxon>Bacillaceae</taxon>
        <taxon>Domibacillus</taxon>
    </lineage>
</organism>
<dbReference type="NCBIfam" id="TIGR04474">
    <property type="entry name" value="tcm_partner"/>
    <property type="match status" value="1"/>
</dbReference>
<comment type="caution">
    <text evidence="1">The sequence shown here is derived from an EMBL/GenBank/DDBJ whole genome shotgun (WGS) entry which is preliminary data.</text>
</comment>
<evidence type="ECO:0000313" key="2">
    <source>
        <dbReference type="Proteomes" id="UP000077271"/>
    </source>
</evidence>
<dbReference type="RefSeq" id="WP_063975518.1">
    <property type="nucleotide sequence ID" value="NZ_LQWZ01000036.1"/>
</dbReference>
<proteinExistence type="predicted"/>
<name>A0A177KJ24_9BACI</name>
<dbReference type="AlphaFoldDB" id="A0A177KJ24"/>
<reference evidence="1 2" key="1">
    <citation type="submission" date="2016-01" db="EMBL/GenBank/DDBJ databases">
        <title>Investigation of taxonomic status of Bacillus aminovorans.</title>
        <authorList>
            <person name="Verma A."/>
            <person name="Pal Y."/>
            <person name="Krishnamurthi S."/>
        </authorList>
    </citation>
    <scope>NUCLEOTIDE SEQUENCE [LARGE SCALE GENOMIC DNA]</scope>
    <source>
        <strain evidence="1 2">DSM 4337</strain>
    </source>
</reference>